<dbReference type="Proteomes" id="UP000595140">
    <property type="component" value="Unassembled WGS sequence"/>
</dbReference>
<keyword evidence="2" id="KW-1185">Reference proteome</keyword>
<dbReference type="EMBL" id="OOIL02004529">
    <property type="protein sequence ID" value="VFQ92405.1"/>
    <property type="molecule type" value="Genomic_DNA"/>
</dbReference>
<name>A0A484MTW7_9ASTE</name>
<reference evidence="1 2" key="1">
    <citation type="submission" date="2018-04" db="EMBL/GenBank/DDBJ databases">
        <authorList>
            <person name="Vogel A."/>
        </authorList>
    </citation>
    <scope>NUCLEOTIDE SEQUENCE [LARGE SCALE GENOMIC DNA]</scope>
</reference>
<accession>A0A484MTW7</accession>
<feature type="non-terminal residue" evidence="1">
    <location>
        <position position="1"/>
    </location>
</feature>
<evidence type="ECO:0000313" key="2">
    <source>
        <dbReference type="Proteomes" id="UP000595140"/>
    </source>
</evidence>
<sequence length="16" mass="1871">TSLVKKLKDITNQRLN</sequence>
<gene>
    <name evidence="1" type="ORF">CCAM_LOCUS34181</name>
</gene>
<proteinExistence type="predicted"/>
<protein>
    <submittedName>
        <fullName evidence="1">Uncharacterized protein</fullName>
    </submittedName>
</protein>
<evidence type="ECO:0000313" key="1">
    <source>
        <dbReference type="EMBL" id="VFQ92405.1"/>
    </source>
</evidence>
<dbReference type="AlphaFoldDB" id="A0A484MTW7"/>
<organism evidence="1 2">
    <name type="scientific">Cuscuta campestris</name>
    <dbReference type="NCBI Taxonomy" id="132261"/>
    <lineage>
        <taxon>Eukaryota</taxon>
        <taxon>Viridiplantae</taxon>
        <taxon>Streptophyta</taxon>
        <taxon>Embryophyta</taxon>
        <taxon>Tracheophyta</taxon>
        <taxon>Spermatophyta</taxon>
        <taxon>Magnoliopsida</taxon>
        <taxon>eudicotyledons</taxon>
        <taxon>Gunneridae</taxon>
        <taxon>Pentapetalae</taxon>
        <taxon>asterids</taxon>
        <taxon>lamiids</taxon>
        <taxon>Solanales</taxon>
        <taxon>Convolvulaceae</taxon>
        <taxon>Cuscuteae</taxon>
        <taxon>Cuscuta</taxon>
        <taxon>Cuscuta subgen. Grammica</taxon>
        <taxon>Cuscuta sect. Cleistogrammica</taxon>
    </lineage>
</organism>